<feature type="transmembrane region" description="Helical" evidence="1">
    <location>
        <begin position="640"/>
        <end position="665"/>
    </location>
</feature>
<keyword evidence="5" id="KW-1185">Reference proteome</keyword>
<keyword evidence="1" id="KW-1133">Transmembrane helix</keyword>
<dbReference type="PANTHER" id="PTHR24177">
    <property type="entry name" value="CASKIN"/>
    <property type="match status" value="1"/>
</dbReference>
<evidence type="ECO:0000313" key="4">
    <source>
        <dbReference type="EMBL" id="KAK9950456.1"/>
    </source>
</evidence>
<dbReference type="Pfam" id="PF00023">
    <property type="entry name" value="Ank"/>
    <property type="match status" value="1"/>
</dbReference>
<dbReference type="EMBL" id="JBEDUW010000001">
    <property type="protein sequence ID" value="KAK9950456.1"/>
    <property type="molecule type" value="Genomic_DNA"/>
</dbReference>
<dbReference type="Pfam" id="PF13962">
    <property type="entry name" value="PGG"/>
    <property type="match status" value="1"/>
</dbReference>
<dbReference type="InterPro" id="IPR002110">
    <property type="entry name" value="Ankyrin_rpt"/>
</dbReference>
<evidence type="ECO:0000259" key="2">
    <source>
        <dbReference type="Pfam" id="PF13961"/>
    </source>
</evidence>
<dbReference type="AlphaFoldDB" id="A0AAW1YPP2"/>
<keyword evidence="1" id="KW-0472">Membrane</keyword>
<feature type="transmembrane region" description="Helical" evidence="1">
    <location>
        <begin position="598"/>
        <end position="620"/>
    </location>
</feature>
<comment type="caution">
    <text evidence="4">The sequence shown here is derived from an EMBL/GenBank/DDBJ whole genome shotgun (WGS) entry which is preliminary data.</text>
</comment>
<sequence length="757" mass="84730">MAATVVPIVHKVLSQDNYEIWSLRVKTYLHAKDLWSVVKPTNEAPKLEDNEVEFKVWSNRNAEALHAIHICCGDDMFPFVSGLDTAKAAWNSLEAKFKSTISQTTDERPAGNVVGTGNEPIETPAPLMTIEDLRREFNSDPGGNSDAELELILRVMQPLIPEYGFRNAFFIVLAKTGSLDGVKKIANLYPEVIRARSLWTGATALHSAVYGEHVQVVKELVELMSEEDLELPGKGITALIAAAQIGNVQMAKYMVEKNQRLVSLRCRLTNMLPVIYAAYGENWEMARYLYSLTPLEDLTQEDNGRPGAQLISHCFYSQELDIALDLIRRCPTLAFAQDYNGDSTLYMLTSMRSLFLTGTRIGPWQKLIYNSIQIQPTASAVAGDICINVESTENGQANHRNLIIHSGVNYIKKKKLVHIQTLQILQCMSQVAKGLTLEEMQESVVQKAILQAIERGNVEFISKMFDANLSLHLLSDGKGKRLLHYSIECRQEKVYCLLFGLMPRFAREQLVHEGDKFGNTILHSAGCLSSLAIAHLNQIQGAALQLQRELQWFKEVESIVPPKVHEILNHQDRMTARELFTKNHQEMLKDGERQMKEIATSSTVVGALIVTMMFASAFTFPGGTDGDTGMPMFLDKKKLFMVFIVSNSISLFASTTSVVIFLGILTSRYAEYDFLKSLPTKMVTGLSTLFFSIATMMIAFVSALIIMLHGKTWIIILIVFLACIPIASFAWMQFPLLIDILISTFGRGVFHNKVKLQ</sequence>
<dbReference type="InterPro" id="IPR026961">
    <property type="entry name" value="PGG_dom"/>
</dbReference>
<dbReference type="Pfam" id="PF13961">
    <property type="entry name" value="DUF4219"/>
    <property type="match status" value="1"/>
</dbReference>
<feature type="domain" description="PGG" evidence="3">
    <location>
        <begin position="594"/>
        <end position="706"/>
    </location>
</feature>
<dbReference type="Proteomes" id="UP001457282">
    <property type="component" value="Unassembled WGS sequence"/>
</dbReference>
<dbReference type="InterPro" id="IPR036770">
    <property type="entry name" value="Ankyrin_rpt-contain_sf"/>
</dbReference>
<gene>
    <name evidence="4" type="ORF">M0R45_005947</name>
</gene>
<dbReference type="Gene3D" id="1.25.40.20">
    <property type="entry name" value="Ankyrin repeat-containing domain"/>
    <property type="match status" value="2"/>
</dbReference>
<evidence type="ECO:0000313" key="5">
    <source>
        <dbReference type="Proteomes" id="UP001457282"/>
    </source>
</evidence>
<accession>A0AAW1YPP2</accession>
<protein>
    <recommendedName>
        <fullName evidence="6">PGG domain-containing protein</fullName>
    </recommendedName>
</protein>
<dbReference type="SMART" id="SM00248">
    <property type="entry name" value="ANK"/>
    <property type="match status" value="3"/>
</dbReference>
<organism evidence="4 5">
    <name type="scientific">Rubus argutus</name>
    <name type="common">Southern blackberry</name>
    <dbReference type="NCBI Taxonomy" id="59490"/>
    <lineage>
        <taxon>Eukaryota</taxon>
        <taxon>Viridiplantae</taxon>
        <taxon>Streptophyta</taxon>
        <taxon>Embryophyta</taxon>
        <taxon>Tracheophyta</taxon>
        <taxon>Spermatophyta</taxon>
        <taxon>Magnoliopsida</taxon>
        <taxon>eudicotyledons</taxon>
        <taxon>Gunneridae</taxon>
        <taxon>Pentapetalae</taxon>
        <taxon>rosids</taxon>
        <taxon>fabids</taxon>
        <taxon>Rosales</taxon>
        <taxon>Rosaceae</taxon>
        <taxon>Rosoideae</taxon>
        <taxon>Rosoideae incertae sedis</taxon>
        <taxon>Rubus</taxon>
    </lineage>
</organism>
<name>A0AAW1YPP2_RUBAR</name>
<dbReference type="SUPFAM" id="SSF48403">
    <property type="entry name" value="Ankyrin repeat"/>
    <property type="match status" value="1"/>
</dbReference>
<reference evidence="4 5" key="1">
    <citation type="journal article" date="2023" name="G3 (Bethesda)">
        <title>A chromosome-length genome assembly and annotation of blackberry (Rubus argutus, cv. 'Hillquist').</title>
        <authorList>
            <person name="Bruna T."/>
            <person name="Aryal R."/>
            <person name="Dudchenko O."/>
            <person name="Sargent D.J."/>
            <person name="Mead D."/>
            <person name="Buti M."/>
            <person name="Cavallini A."/>
            <person name="Hytonen T."/>
            <person name="Andres J."/>
            <person name="Pham M."/>
            <person name="Weisz D."/>
            <person name="Mascagni F."/>
            <person name="Usai G."/>
            <person name="Natali L."/>
            <person name="Bassil N."/>
            <person name="Fernandez G.E."/>
            <person name="Lomsadze A."/>
            <person name="Armour M."/>
            <person name="Olukolu B."/>
            <person name="Poorten T."/>
            <person name="Britton C."/>
            <person name="Davik J."/>
            <person name="Ashrafi H."/>
            <person name="Aiden E.L."/>
            <person name="Borodovsky M."/>
            <person name="Worthington M."/>
        </authorList>
    </citation>
    <scope>NUCLEOTIDE SEQUENCE [LARGE SCALE GENOMIC DNA]</scope>
    <source>
        <strain evidence="4">PI 553951</strain>
    </source>
</reference>
<feature type="domain" description="DUF4219" evidence="2">
    <location>
        <begin position="14"/>
        <end position="39"/>
    </location>
</feature>
<feature type="transmembrane region" description="Helical" evidence="1">
    <location>
        <begin position="686"/>
        <end position="707"/>
    </location>
</feature>
<dbReference type="GO" id="GO:0016020">
    <property type="term" value="C:membrane"/>
    <property type="evidence" value="ECO:0007669"/>
    <property type="project" value="TreeGrafter"/>
</dbReference>
<dbReference type="InterPro" id="IPR025314">
    <property type="entry name" value="DUF4219"/>
</dbReference>
<feature type="transmembrane region" description="Helical" evidence="1">
    <location>
        <begin position="713"/>
        <end position="732"/>
    </location>
</feature>
<dbReference type="PANTHER" id="PTHR24177:SF329">
    <property type="entry name" value="ANKYRIN REPEAT PROTEIN"/>
    <property type="match status" value="1"/>
</dbReference>
<proteinExistence type="predicted"/>
<keyword evidence="1" id="KW-0812">Transmembrane</keyword>
<evidence type="ECO:0000259" key="3">
    <source>
        <dbReference type="Pfam" id="PF13962"/>
    </source>
</evidence>
<evidence type="ECO:0008006" key="6">
    <source>
        <dbReference type="Google" id="ProtNLM"/>
    </source>
</evidence>
<evidence type="ECO:0000256" key="1">
    <source>
        <dbReference type="SAM" id="Phobius"/>
    </source>
</evidence>